<dbReference type="AlphaFoldDB" id="A0A4U3M8G5"/>
<proteinExistence type="predicted"/>
<feature type="region of interest" description="Disordered" evidence="1">
    <location>
        <begin position="31"/>
        <end position="52"/>
    </location>
</feature>
<gene>
    <name evidence="2" type="ORF">FDA94_26735</name>
</gene>
<feature type="compositionally biased region" description="Pro residues" evidence="1">
    <location>
        <begin position="31"/>
        <end position="48"/>
    </location>
</feature>
<feature type="compositionally biased region" description="Polar residues" evidence="1">
    <location>
        <begin position="124"/>
        <end position="140"/>
    </location>
</feature>
<organism evidence="2 3">
    <name type="scientific">Herbidospora galbida</name>
    <dbReference type="NCBI Taxonomy" id="2575442"/>
    <lineage>
        <taxon>Bacteria</taxon>
        <taxon>Bacillati</taxon>
        <taxon>Actinomycetota</taxon>
        <taxon>Actinomycetes</taxon>
        <taxon>Streptosporangiales</taxon>
        <taxon>Streptosporangiaceae</taxon>
        <taxon>Herbidospora</taxon>
    </lineage>
</organism>
<dbReference type="OrthoDB" id="3654490at2"/>
<evidence type="ECO:0000313" key="3">
    <source>
        <dbReference type="Proteomes" id="UP000308705"/>
    </source>
</evidence>
<accession>A0A4U3M8G5</accession>
<dbReference type="Proteomes" id="UP000308705">
    <property type="component" value="Unassembled WGS sequence"/>
</dbReference>
<protein>
    <submittedName>
        <fullName evidence="2">Uncharacterized protein</fullName>
    </submittedName>
</protein>
<comment type="caution">
    <text evidence="2">The sequence shown here is derived from an EMBL/GenBank/DDBJ whole genome shotgun (WGS) entry which is preliminary data.</text>
</comment>
<dbReference type="EMBL" id="SZQA01000029">
    <property type="protein sequence ID" value="TKK85265.1"/>
    <property type="molecule type" value="Genomic_DNA"/>
</dbReference>
<keyword evidence="3" id="KW-1185">Reference proteome</keyword>
<reference evidence="2 3" key="1">
    <citation type="submission" date="2019-04" db="EMBL/GenBank/DDBJ databases">
        <title>Herbidospora sp. NEAU-GS14.nov., a novel actinomycete isolated from soil.</title>
        <authorList>
            <person name="Han L."/>
        </authorList>
    </citation>
    <scope>NUCLEOTIDE SEQUENCE [LARGE SCALE GENOMIC DNA]</scope>
    <source>
        <strain evidence="2 3">NEAU-GS14</strain>
    </source>
</reference>
<name>A0A4U3M8G5_9ACTN</name>
<sequence length="179" mass="18458">MTPEGLARLVTVALVSLPVLAGCGYERIDPPAPPADPVTSAPAPPSPPAAETAATGAFPAELLGTWQSTGAGDALLVYRFDGDGTYAHAGVLSQQRPSGVFSYEVGASGSVDVDGERLVLRPESGTTTLTDPDSPGSSYQDRPMTDLSAEEYTWALSADGDLALTEAASGRTITYRKQS</sequence>
<feature type="region of interest" description="Disordered" evidence="1">
    <location>
        <begin position="122"/>
        <end position="143"/>
    </location>
</feature>
<dbReference type="RefSeq" id="WP_137249828.1">
    <property type="nucleotide sequence ID" value="NZ_SZQA01000029.1"/>
</dbReference>
<evidence type="ECO:0000313" key="2">
    <source>
        <dbReference type="EMBL" id="TKK85265.1"/>
    </source>
</evidence>
<evidence type="ECO:0000256" key="1">
    <source>
        <dbReference type="SAM" id="MobiDB-lite"/>
    </source>
</evidence>